<evidence type="ECO:0000313" key="1">
    <source>
        <dbReference type="EMBL" id="DAZ90638.1"/>
    </source>
</evidence>
<accession>A0A9N6YJG6</accession>
<reference evidence="1" key="1">
    <citation type="journal article" date="2022" name="bioRxiv">
        <title>Unlocking the hidden genetic diversity of varicosaviruses, the neglected plant rhabdoviruses.</title>
        <authorList>
            <person name="Bejerman N."/>
            <person name="Dietzgen R.G."/>
            <person name="Debat H."/>
        </authorList>
    </citation>
    <scope>NUCLEOTIDE SEQUENCE</scope>
</reference>
<proteinExistence type="predicted"/>
<name>A0A9N6YJG6_9RHAB</name>
<sequence length="298" mass="33679">MMSARFSISNDLCKSNASIESDNGSSDGTSRFIVNKETFYKIPREKVSFSKRWTWTPKGIDGELNLGKISTADRFKSMKWMTGTLMDAEMHILYLPHLPKNIYKREIIKIKLHFKGIEEGKKSEMSVAAFPVSMHTHLIFYPGHSFSLKNPDGYPWKLTLETDAEIDENYSAADILIQITAYNSPVSQYSPKHGASIISLVPIEDVPTGVVLTKPRQGTQWALSKVKYGLQNKKDLSILNRMQEAHIDLEALQYMGILGTALNRVKKILISSDNDNKESTNNQIIHAVMSAYKLKTKF</sequence>
<protein>
    <submittedName>
        <fullName evidence="1">Protein 3</fullName>
    </submittedName>
</protein>
<dbReference type="EMBL" id="BK061738">
    <property type="protein sequence ID" value="DAZ90638.1"/>
    <property type="molecule type" value="Viral_cRNA"/>
</dbReference>
<organism evidence="1">
    <name type="scientific">Apera virus 1</name>
    <dbReference type="NCBI Taxonomy" id="2977951"/>
    <lineage>
        <taxon>Viruses</taxon>
        <taxon>Riboviria</taxon>
        <taxon>Orthornavirae</taxon>
        <taxon>Negarnaviricota</taxon>
        <taxon>Haploviricotina</taxon>
        <taxon>Monjiviricetes</taxon>
        <taxon>Mononegavirales</taxon>
        <taxon>Rhabdoviridae</taxon>
        <taxon>Betarhabdovirinae</taxon>
        <taxon>Varicosavirus</taxon>
        <taxon>Varicosavirus aperae</taxon>
    </lineage>
</organism>